<dbReference type="OrthoDB" id="9768323at2"/>
<reference evidence="5" key="1">
    <citation type="submission" date="2017-11" db="EMBL/GenBank/DDBJ databases">
        <title>Complete Genome Sequence of Kyrpidia sp. Strain EA-1, a thermophilic, hydrogen-oxidizing Bacterium, isolated from the Azores.</title>
        <authorList>
            <person name="Reiner J.E."/>
            <person name="Lapp C.J."/>
            <person name="Bunk B."/>
            <person name="Gescher J."/>
        </authorList>
    </citation>
    <scope>NUCLEOTIDE SEQUENCE [LARGE SCALE GENOMIC DNA]</scope>
    <source>
        <strain evidence="5">EA-1</strain>
    </source>
</reference>
<name>A0A2K8N5C5_9BACL</name>
<dbReference type="InterPro" id="IPR043129">
    <property type="entry name" value="ATPase_NBD"/>
</dbReference>
<evidence type="ECO:0000259" key="3">
    <source>
        <dbReference type="Pfam" id="PF19278"/>
    </source>
</evidence>
<protein>
    <submittedName>
        <fullName evidence="4">Hydantoinase</fullName>
    </submittedName>
</protein>
<dbReference type="Pfam" id="PF05378">
    <property type="entry name" value="Hydant_A_N"/>
    <property type="match status" value="1"/>
</dbReference>
<dbReference type="InterPro" id="IPR002821">
    <property type="entry name" value="Hydantoinase_A"/>
</dbReference>
<dbReference type="GO" id="GO:0005829">
    <property type="term" value="C:cytosol"/>
    <property type="evidence" value="ECO:0007669"/>
    <property type="project" value="TreeGrafter"/>
</dbReference>
<dbReference type="AlphaFoldDB" id="A0A2K8N5C5"/>
<sequence length="728" mass="80291">MWLLILGGDLSVPSKEFIIAIDAGGTMTDCILVQPDGEFAVGKALSNREDEASSYLESVRDAASFLGLSSNDVHKSADSSVYTGTAILNTILTRSGAVVGLIVTRGFEHITVMEAGLTWVGEPQEHLLHQQLRRHTPPLVDPGNVIGVSERIAGNNMFPGRDVKPGEVLIPLNREEVRQAAERLITQGVEIIGIMFVNSYVNPNHELTAKEIVEEVARERGTRVDVVTSSEVAPVMKENYRVKSLIFQAHAAEKVRTQLKRVERAAQEEGLESPLYTLLSYGGAVTVDYPRLYETVISGPIGGLTGAQVVGNTLGIKNLVTADMGGTSFDVGLVVDHLIEVRRYADFARHRLATPMVAIDSVGSGAGSVVRVDQYKRLHVGPESAGYKVGLCYQYPDLTITDINVALGFVDPDYFLGGKIKLDRDRALAGLEERVARPLGLDPFFAGEGVLEVIHSQMRDLMRSMLLSKGYNPSEFTALCYGGAGPVHMRGFTEGVGLAEVITVPWAAAFSAYGAACAEHYQRYERSHVTLLPPGLSLEDKQGLAENINSGFRQLEERAIAELKDSGIDPKTVMFRYGVYARYIGQLESFDTPLNFRPRTVRDLDRIVDRFEEVYTKIYPEGARFPETGYAVTEIYIHAVVPRPRPELREHIVAGEKPDDSAFVGTRQVFYGGRWQQFDVWQMETLKAGNIVRGPAIIRDPMTTVVIPPKYEVAFDRFLVMHYRKATV</sequence>
<keyword evidence="5" id="KW-1185">Reference proteome</keyword>
<dbReference type="GO" id="GO:0017168">
    <property type="term" value="F:5-oxoprolinase (ATP-hydrolyzing) activity"/>
    <property type="evidence" value="ECO:0007669"/>
    <property type="project" value="TreeGrafter"/>
</dbReference>
<dbReference type="InterPro" id="IPR045079">
    <property type="entry name" value="Oxoprolinase-like"/>
</dbReference>
<dbReference type="InterPro" id="IPR008040">
    <property type="entry name" value="Hydant_A_N"/>
</dbReference>
<feature type="domain" description="Acetophenone carboxylase-like C-terminal" evidence="3">
    <location>
        <begin position="539"/>
        <end position="725"/>
    </location>
</feature>
<gene>
    <name evidence="4" type="ORF">CVV65_05905</name>
</gene>
<dbReference type="SUPFAM" id="SSF53067">
    <property type="entry name" value="Actin-like ATPase domain"/>
    <property type="match status" value="1"/>
</dbReference>
<feature type="domain" description="Hydantoinase/oxoprolinase N-terminal" evidence="2">
    <location>
        <begin position="19"/>
        <end position="216"/>
    </location>
</feature>
<accession>A0A2K8N5C5</accession>
<dbReference type="PANTHER" id="PTHR11365">
    <property type="entry name" value="5-OXOPROLINASE RELATED"/>
    <property type="match status" value="1"/>
</dbReference>
<dbReference type="Proteomes" id="UP000231932">
    <property type="component" value="Chromosome"/>
</dbReference>
<evidence type="ECO:0000313" key="4">
    <source>
        <dbReference type="EMBL" id="ATY84544.1"/>
    </source>
</evidence>
<dbReference type="GO" id="GO:0006749">
    <property type="term" value="P:glutathione metabolic process"/>
    <property type="evidence" value="ECO:0007669"/>
    <property type="project" value="TreeGrafter"/>
</dbReference>
<dbReference type="KEGG" id="kyr:CVV65_05905"/>
<organism evidence="4 5">
    <name type="scientific">Kyrpidia spormannii</name>
    <dbReference type="NCBI Taxonomy" id="2055160"/>
    <lineage>
        <taxon>Bacteria</taxon>
        <taxon>Bacillati</taxon>
        <taxon>Bacillota</taxon>
        <taxon>Bacilli</taxon>
        <taxon>Bacillales</taxon>
        <taxon>Alicyclobacillaceae</taxon>
        <taxon>Kyrpidia</taxon>
    </lineage>
</organism>
<dbReference type="EMBL" id="CP024955">
    <property type="protein sequence ID" value="ATY84544.1"/>
    <property type="molecule type" value="Genomic_DNA"/>
</dbReference>
<dbReference type="Pfam" id="PF01968">
    <property type="entry name" value="Hydantoinase_A"/>
    <property type="match status" value="1"/>
</dbReference>
<dbReference type="InterPro" id="IPR049517">
    <property type="entry name" value="ACX-like_C"/>
</dbReference>
<feature type="domain" description="Hydantoinase A/oxoprolinase" evidence="1">
    <location>
        <begin position="241"/>
        <end position="522"/>
    </location>
</feature>
<evidence type="ECO:0000259" key="2">
    <source>
        <dbReference type="Pfam" id="PF05378"/>
    </source>
</evidence>
<dbReference type="PANTHER" id="PTHR11365:SF23">
    <property type="entry name" value="HYPOTHETICAL 5-OXOPROLINASE (EUROFUNG)-RELATED"/>
    <property type="match status" value="1"/>
</dbReference>
<dbReference type="Pfam" id="PF19278">
    <property type="entry name" value="Hydant_A_C"/>
    <property type="match status" value="1"/>
</dbReference>
<evidence type="ECO:0000313" key="5">
    <source>
        <dbReference type="Proteomes" id="UP000231932"/>
    </source>
</evidence>
<proteinExistence type="predicted"/>
<evidence type="ECO:0000259" key="1">
    <source>
        <dbReference type="Pfam" id="PF01968"/>
    </source>
</evidence>